<dbReference type="Pfam" id="PF13366">
    <property type="entry name" value="PDDEXK_3"/>
    <property type="match status" value="1"/>
</dbReference>
<sequence>MSISSNNPHPTTAMMYSKSDLRNLTYKINGAAIEVHKHLGPGLLESIYHECMKHELRLRGLNFLSEMNIPIHYKGINMATNLRCDLYVEECIVVELKSVKAVEPYDEAKLMTYMKLLNAPKGIMFNFNVAQLYPDGQKTYVNQLFNDLDE</sequence>
<dbReference type="EMBL" id="JAKEVZ010000011">
    <property type="protein sequence ID" value="MCF1752326.1"/>
    <property type="molecule type" value="Genomic_DNA"/>
</dbReference>
<comment type="caution">
    <text evidence="1">The sequence shown here is derived from an EMBL/GenBank/DDBJ whole genome shotgun (WGS) entry which is preliminary data.</text>
</comment>
<dbReference type="NCBIfam" id="TIGR04256">
    <property type="entry name" value="GxxExxY"/>
    <property type="match status" value="1"/>
</dbReference>
<proteinExistence type="predicted"/>
<gene>
    <name evidence="1" type="ORF">L0U89_14780</name>
</gene>
<name>A0ABS9BXG4_9BACT</name>
<keyword evidence="2" id="KW-1185">Reference proteome</keyword>
<dbReference type="RefSeq" id="WP_234862222.1">
    <property type="nucleotide sequence ID" value="NZ_JAKEVZ010000011.1"/>
</dbReference>
<dbReference type="Proteomes" id="UP001201449">
    <property type="component" value="Unassembled WGS sequence"/>
</dbReference>
<accession>A0ABS9BXG4</accession>
<protein>
    <submittedName>
        <fullName evidence="1">GxxExxY protein</fullName>
    </submittedName>
</protein>
<organism evidence="1 2">
    <name type="scientific">Mariniradius sediminis</name>
    <dbReference type="NCBI Taxonomy" id="2909237"/>
    <lineage>
        <taxon>Bacteria</taxon>
        <taxon>Pseudomonadati</taxon>
        <taxon>Bacteroidota</taxon>
        <taxon>Cytophagia</taxon>
        <taxon>Cytophagales</taxon>
        <taxon>Cyclobacteriaceae</taxon>
        <taxon>Mariniradius</taxon>
    </lineage>
</organism>
<dbReference type="InterPro" id="IPR026350">
    <property type="entry name" value="GxxExxY"/>
</dbReference>
<evidence type="ECO:0000313" key="1">
    <source>
        <dbReference type="EMBL" id="MCF1752326.1"/>
    </source>
</evidence>
<evidence type="ECO:0000313" key="2">
    <source>
        <dbReference type="Proteomes" id="UP001201449"/>
    </source>
</evidence>
<reference evidence="1 2" key="1">
    <citation type="submission" date="2022-01" db="EMBL/GenBank/DDBJ databases">
        <title>Mariniradius saccharolyticus sp. nov., isolated from sediment of a river.</title>
        <authorList>
            <person name="Liu H."/>
        </authorList>
    </citation>
    <scope>NUCLEOTIDE SEQUENCE [LARGE SCALE GENOMIC DNA]</scope>
    <source>
        <strain evidence="1 2">RY-2</strain>
    </source>
</reference>